<gene>
    <name evidence="2" type="ORF">H0B56_12230</name>
</gene>
<organism evidence="2 3">
    <name type="scientific">Haloechinothrix aidingensis</name>
    <dbReference type="NCBI Taxonomy" id="2752311"/>
    <lineage>
        <taxon>Bacteria</taxon>
        <taxon>Bacillati</taxon>
        <taxon>Actinomycetota</taxon>
        <taxon>Actinomycetes</taxon>
        <taxon>Pseudonocardiales</taxon>
        <taxon>Pseudonocardiaceae</taxon>
        <taxon>Haloechinothrix</taxon>
    </lineage>
</organism>
<reference evidence="2 3" key="1">
    <citation type="submission" date="2020-07" db="EMBL/GenBank/DDBJ databases">
        <title>Genome of Haloechinothrix sp.</title>
        <authorList>
            <person name="Tang S.-K."/>
            <person name="Yang L."/>
            <person name="Zhu W.-Y."/>
        </authorList>
    </citation>
    <scope>NUCLEOTIDE SEQUENCE [LARGE SCALE GENOMIC DNA]</scope>
    <source>
        <strain evidence="2 3">YIM 98757</strain>
    </source>
</reference>
<keyword evidence="3" id="KW-1185">Reference proteome</keyword>
<evidence type="ECO:0000313" key="3">
    <source>
        <dbReference type="Proteomes" id="UP000582974"/>
    </source>
</evidence>
<proteinExistence type="predicted"/>
<accession>A0A838AAP2</accession>
<dbReference type="EMBL" id="JACCKD010000004">
    <property type="protein sequence ID" value="MBA0126310.1"/>
    <property type="molecule type" value="Genomic_DNA"/>
</dbReference>
<comment type="caution">
    <text evidence="2">The sequence shown here is derived from an EMBL/GenBank/DDBJ whole genome shotgun (WGS) entry which is preliminary data.</text>
</comment>
<dbReference type="Proteomes" id="UP000582974">
    <property type="component" value="Unassembled WGS sequence"/>
</dbReference>
<evidence type="ECO:0000256" key="1">
    <source>
        <dbReference type="SAM" id="Coils"/>
    </source>
</evidence>
<dbReference type="RefSeq" id="WP_180893149.1">
    <property type="nucleotide sequence ID" value="NZ_JACCKD010000004.1"/>
</dbReference>
<name>A0A838AAP2_9PSEU</name>
<keyword evidence="1" id="KW-0175">Coiled coil</keyword>
<protein>
    <submittedName>
        <fullName evidence="2">Uncharacterized protein</fullName>
    </submittedName>
</protein>
<feature type="coiled-coil region" evidence="1">
    <location>
        <begin position="135"/>
        <end position="162"/>
    </location>
</feature>
<dbReference type="AlphaFoldDB" id="A0A838AAP2"/>
<evidence type="ECO:0000313" key="2">
    <source>
        <dbReference type="EMBL" id="MBA0126310.1"/>
    </source>
</evidence>
<sequence>MTDRDVVEQATWAMWRADGEPTGVDKRGPYRRLARALDEAGLLDTPPEPDHPAQDQLCYCVGDNPQPNFGPHYHPGGEVHGETSKTVTERLTRLAIAQHENKLLGDTLMRIARTVGVDTGQINHTVAWTHVAHLVQAQRDELDALRQRFQDLQEEHRRACESWDRTRIRLEEGGGGAP</sequence>